<dbReference type="HOGENOM" id="CLU_1395231_0_0_10"/>
<dbReference type="Pfam" id="PF18962">
    <property type="entry name" value="Por_Secre_tail"/>
    <property type="match status" value="1"/>
</dbReference>
<feature type="signal peptide" evidence="1">
    <location>
        <begin position="1"/>
        <end position="22"/>
    </location>
</feature>
<proteinExistence type="predicted"/>
<dbReference type="NCBIfam" id="TIGR04183">
    <property type="entry name" value="Por_Secre_tail"/>
    <property type="match status" value="1"/>
</dbReference>
<gene>
    <name evidence="3" type="ORF">PKOR_09190</name>
</gene>
<name>A0A0E3ZDR2_9BACT</name>
<dbReference type="RefSeq" id="WP_046310293.1">
    <property type="nucleotide sequence ID" value="NZ_CBCSCY010000004.1"/>
</dbReference>
<dbReference type="InterPro" id="IPR026444">
    <property type="entry name" value="Secre_tail"/>
</dbReference>
<dbReference type="OrthoDB" id="9816167at2"/>
<evidence type="ECO:0000259" key="2">
    <source>
        <dbReference type="Pfam" id="PF18962"/>
    </source>
</evidence>
<sequence length="195" mass="21208">MRIFTKMILVATLISSHVVSFASNSGIVGGNSVYKGGNTLWKLMPDKEAQVTLSANNARPDFVAKEDHTCSKIYASAVSQVFHVVEKKQSKSMYANITLAAFAPGNDVKTSLPSINAYPNPSRGYTRLALNLPGNDNYKIRISNTIGKVLAVQEIAPAEKARVDLDLTSLPSGVYFYSLLVNGKTVETKRLVLQK</sequence>
<reference evidence="3 4" key="1">
    <citation type="journal article" date="2015" name="Sci. Rep.">
        <title>Unraveling adaptation of Pontibacter korlensis to radiation and infertility in desert through complete genome and comparative transcriptomic analysis.</title>
        <authorList>
            <person name="Dai J."/>
            <person name="Dai W."/>
            <person name="Qiu C."/>
            <person name="Yang Z."/>
            <person name="Zhang Y."/>
            <person name="Zhou M."/>
            <person name="Zhang L."/>
            <person name="Fang C."/>
            <person name="Gao Q."/>
            <person name="Yang Q."/>
            <person name="Li X."/>
            <person name="Wang Z."/>
            <person name="Wang Z."/>
            <person name="Jia Z."/>
            <person name="Chen X."/>
        </authorList>
    </citation>
    <scope>NUCLEOTIDE SEQUENCE [LARGE SCALE GENOMIC DNA]</scope>
    <source>
        <strain evidence="3 4">X14-1T</strain>
    </source>
</reference>
<dbReference type="PATRIC" id="fig|400092.3.peg.2020"/>
<dbReference type="KEGG" id="pko:PKOR_09190"/>
<dbReference type="EMBL" id="CP009621">
    <property type="protein sequence ID" value="AKD03270.1"/>
    <property type="molecule type" value="Genomic_DNA"/>
</dbReference>
<protein>
    <recommendedName>
        <fullName evidence="2">Secretion system C-terminal sorting domain-containing protein</fullName>
    </recommendedName>
</protein>
<dbReference type="AlphaFoldDB" id="A0A0E3ZDR2"/>
<evidence type="ECO:0000256" key="1">
    <source>
        <dbReference type="SAM" id="SignalP"/>
    </source>
</evidence>
<evidence type="ECO:0000313" key="3">
    <source>
        <dbReference type="EMBL" id="AKD03270.1"/>
    </source>
</evidence>
<feature type="domain" description="Secretion system C-terminal sorting" evidence="2">
    <location>
        <begin position="118"/>
        <end position="192"/>
    </location>
</feature>
<accession>A0A0E3ZDR2</accession>
<keyword evidence="4" id="KW-1185">Reference proteome</keyword>
<evidence type="ECO:0000313" key="4">
    <source>
        <dbReference type="Proteomes" id="UP000033109"/>
    </source>
</evidence>
<feature type="chain" id="PRO_5002416870" description="Secretion system C-terminal sorting domain-containing protein" evidence="1">
    <location>
        <begin position="23"/>
        <end position="195"/>
    </location>
</feature>
<keyword evidence="1" id="KW-0732">Signal</keyword>
<dbReference type="Proteomes" id="UP000033109">
    <property type="component" value="Chromosome"/>
</dbReference>
<organism evidence="3 4">
    <name type="scientific">Pontibacter korlensis</name>
    <dbReference type="NCBI Taxonomy" id="400092"/>
    <lineage>
        <taxon>Bacteria</taxon>
        <taxon>Pseudomonadati</taxon>
        <taxon>Bacteroidota</taxon>
        <taxon>Cytophagia</taxon>
        <taxon>Cytophagales</taxon>
        <taxon>Hymenobacteraceae</taxon>
        <taxon>Pontibacter</taxon>
    </lineage>
</organism>